<dbReference type="Pfam" id="PF00588">
    <property type="entry name" value="SpoU_methylase"/>
    <property type="match status" value="1"/>
</dbReference>
<feature type="domain" description="RNA 2-O ribose methyltransferase substrate binding" evidence="4">
    <location>
        <begin position="32"/>
        <end position="108"/>
    </location>
</feature>
<dbReference type="SMART" id="SM00967">
    <property type="entry name" value="SpoU_sub_bind"/>
    <property type="match status" value="1"/>
</dbReference>
<sequence>MTTMIGKGNQLVRRIRILRRDRTERVRQGVFLAEGIHLCQEALASGVELEQVVYSDRLSTTDEGAALLAALQRSGAVLDETSATILDSMQDVRSPQPVLSLVRMGAAAFDDLLNPERETALLVVAHDIQDPGNLGTIIRTADAAGATGLIATGSGVDLHHPRTVRSTMGSLFRLPTLHCPDILDVILRLEQERFWKVAAETGTGPRPEEVDWSRKTALFLGPERGGIPDEARSRMDSSLTIPMATGVDSLSVGAAAAVILFAARRVRNPAE</sequence>
<dbReference type="AlphaFoldDB" id="A0A8J6Y8M2"/>
<evidence type="ECO:0000313" key="5">
    <source>
        <dbReference type="EMBL" id="MBD3868261.1"/>
    </source>
</evidence>
<dbReference type="InterPro" id="IPR053888">
    <property type="entry name" value="MRM3-like_sub_bind"/>
</dbReference>
<proteinExistence type="inferred from homology"/>
<reference evidence="5 6" key="1">
    <citation type="submission" date="2020-08" db="EMBL/GenBank/DDBJ databases">
        <title>Acidobacteriota in marine sediments use diverse sulfur dissimilation pathways.</title>
        <authorList>
            <person name="Wasmund K."/>
        </authorList>
    </citation>
    <scope>NUCLEOTIDE SEQUENCE [LARGE SCALE GENOMIC DNA]</scope>
    <source>
        <strain evidence="5">MAG AM4</strain>
    </source>
</reference>
<name>A0A8J6Y8M2_9BACT</name>
<comment type="caution">
    <text evidence="5">The sequence shown here is derived from an EMBL/GenBank/DDBJ whole genome shotgun (WGS) entry which is preliminary data.</text>
</comment>
<dbReference type="InterPro" id="IPR001537">
    <property type="entry name" value="SpoU_MeTrfase"/>
</dbReference>
<evidence type="ECO:0000256" key="3">
    <source>
        <dbReference type="ARBA" id="ARBA00022679"/>
    </source>
</evidence>
<evidence type="ECO:0000259" key="4">
    <source>
        <dbReference type="SMART" id="SM00967"/>
    </source>
</evidence>
<protein>
    <submittedName>
        <fullName evidence="5">RNA methyltransferase</fullName>
    </submittedName>
</protein>
<dbReference type="InterPro" id="IPR029064">
    <property type="entry name" value="Ribosomal_eL30-like_sf"/>
</dbReference>
<dbReference type="GO" id="GO:0032259">
    <property type="term" value="P:methylation"/>
    <property type="evidence" value="ECO:0007669"/>
    <property type="project" value="UniProtKB-KW"/>
</dbReference>
<dbReference type="Proteomes" id="UP000648239">
    <property type="component" value="Unassembled WGS sequence"/>
</dbReference>
<dbReference type="PANTHER" id="PTHR43191:SF2">
    <property type="entry name" value="RRNA METHYLTRANSFERASE 3, MITOCHONDRIAL"/>
    <property type="match status" value="1"/>
</dbReference>
<dbReference type="PANTHER" id="PTHR43191">
    <property type="entry name" value="RRNA METHYLTRANSFERASE 3"/>
    <property type="match status" value="1"/>
</dbReference>
<evidence type="ECO:0000256" key="2">
    <source>
        <dbReference type="ARBA" id="ARBA00022603"/>
    </source>
</evidence>
<evidence type="ECO:0000256" key="1">
    <source>
        <dbReference type="ARBA" id="ARBA00007228"/>
    </source>
</evidence>
<dbReference type="Gene3D" id="3.30.1330.30">
    <property type="match status" value="1"/>
</dbReference>
<dbReference type="EMBL" id="JACXWD010000026">
    <property type="protein sequence ID" value="MBD3868261.1"/>
    <property type="molecule type" value="Genomic_DNA"/>
</dbReference>
<accession>A0A8J6Y8M2</accession>
<evidence type="ECO:0000313" key="6">
    <source>
        <dbReference type="Proteomes" id="UP000648239"/>
    </source>
</evidence>
<dbReference type="CDD" id="cd18095">
    <property type="entry name" value="SpoU-like_rRNA-MTase"/>
    <property type="match status" value="1"/>
</dbReference>
<dbReference type="SUPFAM" id="SSF55315">
    <property type="entry name" value="L30e-like"/>
    <property type="match status" value="1"/>
</dbReference>
<dbReference type="GO" id="GO:0005737">
    <property type="term" value="C:cytoplasm"/>
    <property type="evidence" value="ECO:0007669"/>
    <property type="project" value="UniProtKB-ARBA"/>
</dbReference>
<keyword evidence="2 5" id="KW-0489">Methyltransferase</keyword>
<dbReference type="GO" id="GO:0008173">
    <property type="term" value="F:RNA methyltransferase activity"/>
    <property type="evidence" value="ECO:0007669"/>
    <property type="project" value="InterPro"/>
</dbReference>
<gene>
    <name evidence="5" type="ORF">IFK94_09050</name>
</gene>
<dbReference type="InterPro" id="IPR013123">
    <property type="entry name" value="SpoU_subst-bd"/>
</dbReference>
<dbReference type="Pfam" id="PF22435">
    <property type="entry name" value="MRM3-like_sub_bind"/>
    <property type="match status" value="1"/>
</dbReference>
<dbReference type="InterPro" id="IPR051259">
    <property type="entry name" value="rRNA_Methyltransferase"/>
</dbReference>
<dbReference type="InterPro" id="IPR029028">
    <property type="entry name" value="Alpha/beta_knot_MTases"/>
</dbReference>
<comment type="similarity">
    <text evidence="1">Belongs to the class IV-like SAM-binding methyltransferase superfamily. RNA methyltransferase TrmH family.</text>
</comment>
<dbReference type="GO" id="GO:0003723">
    <property type="term" value="F:RNA binding"/>
    <property type="evidence" value="ECO:0007669"/>
    <property type="project" value="InterPro"/>
</dbReference>
<dbReference type="InterPro" id="IPR029026">
    <property type="entry name" value="tRNA_m1G_MTases_N"/>
</dbReference>
<dbReference type="Gene3D" id="3.40.1280.10">
    <property type="match status" value="1"/>
</dbReference>
<dbReference type="GO" id="GO:0006396">
    <property type="term" value="P:RNA processing"/>
    <property type="evidence" value="ECO:0007669"/>
    <property type="project" value="InterPro"/>
</dbReference>
<keyword evidence="3" id="KW-0808">Transferase</keyword>
<organism evidence="5 6">
    <name type="scientific">Candidatus Polarisedimenticola svalbardensis</name>
    <dbReference type="NCBI Taxonomy" id="2886004"/>
    <lineage>
        <taxon>Bacteria</taxon>
        <taxon>Pseudomonadati</taxon>
        <taxon>Acidobacteriota</taxon>
        <taxon>Candidatus Polarisedimenticolia</taxon>
        <taxon>Candidatus Polarisedimenticolales</taxon>
        <taxon>Candidatus Polarisedimenticolaceae</taxon>
        <taxon>Candidatus Polarisedimenticola</taxon>
    </lineage>
</organism>
<dbReference type="SUPFAM" id="SSF75217">
    <property type="entry name" value="alpha/beta knot"/>
    <property type="match status" value="1"/>
</dbReference>